<feature type="transmembrane region" description="Helical" evidence="5">
    <location>
        <begin position="408"/>
        <end position="431"/>
    </location>
</feature>
<keyword evidence="4 5" id="KW-0472">Membrane</keyword>
<sequence>MNYDEVLPHLSRGNFGKYQTKIYILLCLPSLIIAFHNMSGVFILAVPDHRCKLDGELSNASFKLPDDILNYSIPFDNSKQEYSKCEYFRADSSEAVKCSEFIWDESKVESSAVKSFALVCDRGILKATAEAIYMFGILMGCYCFGSFSDKFGRRPAFMLAMLIQILFGFLTAFAPEYLSFVIFNMIVGTTTSGAFLSAYCLSLEMVRKESRNYAGTIILMFFSTGYMLVGAFAYFIHNWRWLKISLTLPSLLFLSYWWFIPESNRWLLVNNQKGRAFAQIEKIAKTNKVNIPKDILNKLVAEEDDNKNQKKSLFGLFKSPKLRIKSLLIFFYWFVICGAYYGLSWNTSNLGGNEIINFVISGAVELPANFFLLFALNRLGRKPILMGGMISAGGLFLISIFFQQSHTWIFISLIMLGKMTITASFTTVYIFSAEQFPTVIRNVAIGAASMSARFGGMITPYVFYLSNYWQPAPFLIYGIAVSIAGISASFLSETVNRQLPETLADGDEL</sequence>
<keyword evidence="8" id="KW-1185">Reference proteome</keyword>
<dbReference type="InterPro" id="IPR036259">
    <property type="entry name" value="MFS_trans_sf"/>
</dbReference>
<dbReference type="InterPro" id="IPR020846">
    <property type="entry name" value="MFS_dom"/>
</dbReference>
<dbReference type="EMBL" id="CVRI01000048">
    <property type="protein sequence ID" value="CRK98615.1"/>
    <property type="molecule type" value="Genomic_DNA"/>
</dbReference>
<dbReference type="OrthoDB" id="3936150at2759"/>
<feature type="transmembrane region" description="Helical" evidence="5">
    <location>
        <begin position="443"/>
        <end position="462"/>
    </location>
</feature>
<evidence type="ECO:0000313" key="8">
    <source>
        <dbReference type="Proteomes" id="UP000183832"/>
    </source>
</evidence>
<dbReference type="Pfam" id="PF00083">
    <property type="entry name" value="Sugar_tr"/>
    <property type="match status" value="1"/>
</dbReference>
<proteinExistence type="predicted"/>
<feature type="transmembrane region" description="Helical" evidence="5">
    <location>
        <begin position="241"/>
        <end position="260"/>
    </location>
</feature>
<feature type="transmembrane region" description="Helical" evidence="5">
    <location>
        <begin position="124"/>
        <end position="144"/>
    </location>
</feature>
<feature type="transmembrane region" description="Helical" evidence="5">
    <location>
        <begin position="180"/>
        <end position="201"/>
    </location>
</feature>
<feature type="transmembrane region" description="Helical" evidence="5">
    <location>
        <begin position="383"/>
        <end position="402"/>
    </location>
</feature>
<comment type="subcellular location">
    <subcellularLocation>
        <location evidence="1">Membrane</location>
        <topology evidence="1">Multi-pass membrane protein</topology>
    </subcellularLocation>
</comment>
<feature type="transmembrane region" description="Helical" evidence="5">
    <location>
        <begin position="474"/>
        <end position="491"/>
    </location>
</feature>
<reference evidence="7 8" key="1">
    <citation type="submission" date="2015-04" db="EMBL/GenBank/DDBJ databases">
        <authorList>
            <person name="Syromyatnikov M.Y."/>
            <person name="Popov V.N."/>
        </authorList>
    </citation>
    <scope>NUCLEOTIDE SEQUENCE [LARGE SCALE GENOMIC DNA]</scope>
</reference>
<keyword evidence="2 5" id="KW-0812">Transmembrane</keyword>
<evidence type="ECO:0000256" key="1">
    <source>
        <dbReference type="ARBA" id="ARBA00004141"/>
    </source>
</evidence>
<dbReference type="CDD" id="cd17317">
    <property type="entry name" value="MFS_SLC22"/>
    <property type="match status" value="1"/>
</dbReference>
<evidence type="ECO:0000256" key="5">
    <source>
        <dbReference type="SAM" id="Phobius"/>
    </source>
</evidence>
<gene>
    <name evidence="7" type="ORF">CLUMA_CG011940</name>
</gene>
<evidence type="ECO:0000256" key="3">
    <source>
        <dbReference type="ARBA" id="ARBA00022989"/>
    </source>
</evidence>
<evidence type="ECO:0000259" key="6">
    <source>
        <dbReference type="PROSITE" id="PS50850"/>
    </source>
</evidence>
<dbReference type="GO" id="GO:0016020">
    <property type="term" value="C:membrane"/>
    <property type="evidence" value="ECO:0007669"/>
    <property type="project" value="UniProtKB-SubCell"/>
</dbReference>
<dbReference type="PANTHER" id="PTHR24064">
    <property type="entry name" value="SOLUTE CARRIER FAMILY 22 MEMBER"/>
    <property type="match status" value="1"/>
</dbReference>
<dbReference type="Gene3D" id="1.20.1250.20">
    <property type="entry name" value="MFS general substrate transporter like domains"/>
    <property type="match status" value="1"/>
</dbReference>
<feature type="domain" description="Major facilitator superfamily (MFS) profile" evidence="6">
    <location>
        <begin position="22"/>
        <end position="496"/>
    </location>
</feature>
<feature type="transmembrane region" description="Helical" evidence="5">
    <location>
        <begin position="156"/>
        <end position="174"/>
    </location>
</feature>
<dbReference type="GO" id="GO:0022857">
    <property type="term" value="F:transmembrane transporter activity"/>
    <property type="evidence" value="ECO:0007669"/>
    <property type="project" value="InterPro"/>
</dbReference>
<name>A0A1J1IEB3_9DIPT</name>
<accession>A0A1J1IEB3</accession>
<feature type="transmembrane region" description="Helical" evidence="5">
    <location>
        <begin position="213"/>
        <end position="235"/>
    </location>
</feature>
<organism evidence="7 8">
    <name type="scientific">Clunio marinus</name>
    <dbReference type="NCBI Taxonomy" id="568069"/>
    <lineage>
        <taxon>Eukaryota</taxon>
        <taxon>Metazoa</taxon>
        <taxon>Ecdysozoa</taxon>
        <taxon>Arthropoda</taxon>
        <taxon>Hexapoda</taxon>
        <taxon>Insecta</taxon>
        <taxon>Pterygota</taxon>
        <taxon>Neoptera</taxon>
        <taxon>Endopterygota</taxon>
        <taxon>Diptera</taxon>
        <taxon>Nematocera</taxon>
        <taxon>Chironomoidea</taxon>
        <taxon>Chironomidae</taxon>
        <taxon>Clunio</taxon>
    </lineage>
</organism>
<dbReference type="STRING" id="568069.A0A1J1IEB3"/>
<evidence type="ECO:0000256" key="2">
    <source>
        <dbReference type="ARBA" id="ARBA00022692"/>
    </source>
</evidence>
<dbReference type="SUPFAM" id="SSF103473">
    <property type="entry name" value="MFS general substrate transporter"/>
    <property type="match status" value="1"/>
</dbReference>
<evidence type="ECO:0000313" key="7">
    <source>
        <dbReference type="EMBL" id="CRK98615.1"/>
    </source>
</evidence>
<feature type="transmembrane region" description="Helical" evidence="5">
    <location>
        <begin position="22"/>
        <end position="46"/>
    </location>
</feature>
<feature type="transmembrane region" description="Helical" evidence="5">
    <location>
        <begin position="326"/>
        <end position="343"/>
    </location>
</feature>
<dbReference type="AlphaFoldDB" id="A0A1J1IEB3"/>
<dbReference type="PROSITE" id="PS50850">
    <property type="entry name" value="MFS"/>
    <property type="match status" value="1"/>
</dbReference>
<feature type="transmembrane region" description="Helical" evidence="5">
    <location>
        <begin position="355"/>
        <end position="376"/>
    </location>
</feature>
<dbReference type="Proteomes" id="UP000183832">
    <property type="component" value="Unassembled WGS sequence"/>
</dbReference>
<evidence type="ECO:0000256" key="4">
    <source>
        <dbReference type="ARBA" id="ARBA00023136"/>
    </source>
</evidence>
<dbReference type="InterPro" id="IPR005828">
    <property type="entry name" value="MFS_sugar_transport-like"/>
</dbReference>
<protein>
    <submittedName>
        <fullName evidence="7">CLUMA_CG011940, isoform A</fullName>
    </submittedName>
</protein>
<keyword evidence="3 5" id="KW-1133">Transmembrane helix</keyword>